<evidence type="ECO:0000313" key="2">
    <source>
        <dbReference type="Proteomes" id="UP000614424"/>
    </source>
</evidence>
<organism evidence="1 2">
    <name type="scientific">Candidatus Desulfobia pelagia</name>
    <dbReference type="NCBI Taxonomy" id="2841692"/>
    <lineage>
        <taxon>Bacteria</taxon>
        <taxon>Pseudomonadati</taxon>
        <taxon>Thermodesulfobacteriota</taxon>
        <taxon>Desulfobulbia</taxon>
        <taxon>Desulfobulbales</taxon>
        <taxon>Desulfobulbaceae</taxon>
        <taxon>Candidatus Desulfobia</taxon>
    </lineage>
</organism>
<sequence>MNTTHTMETTRSQTNVKANASNELAKVGVRTIGITAGLIGCWATACLVAGVISSGGPVALVRNFVSAVIG</sequence>
<protein>
    <submittedName>
        <fullName evidence="1">Uncharacterized protein</fullName>
    </submittedName>
</protein>
<comment type="caution">
    <text evidence="1">The sequence shown here is derived from an EMBL/GenBank/DDBJ whole genome shotgun (WGS) entry which is preliminary data.</text>
</comment>
<dbReference type="AlphaFoldDB" id="A0A8J6NES0"/>
<accession>A0A8J6NES0</accession>
<name>A0A8J6NES0_9BACT</name>
<dbReference type="Proteomes" id="UP000614424">
    <property type="component" value="Unassembled WGS sequence"/>
</dbReference>
<reference evidence="1 2" key="1">
    <citation type="submission" date="2020-08" db="EMBL/GenBank/DDBJ databases">
        <title>Bridging the membrane lipid divide: bacteria of the FCB group superphylum have the potential to synthesize archaeal ether lipids.</title>
        <authorList>
            <person name="Villanueva L."/>
            <person name="Von Meijenfeldt F.A.B."/>
            <person name="Westbye A.B."/>
            <person name="Yadav S."/>
            <person name="Hopmans E.C."/>
            <person name="Dutilh B.E."/>
            <person name="Sinninghe Damste J.S."/>
        </authorList>
    </citation>
    <scope>NUCLEOTIDE SEQUENCE [LARGE SCALE GENOMIC DNA]</scope>
    <source>
        <strain evidence="1">NIOZ-UU47</strain>
    </source>
</reference>
<proteinExistence type="predicted"/>
<dbReference type="EMBL" id="JACNJZ010000079">
    <property type="protein sequence ID" value="MBC8317268.1"/>
    <property type="molecule type" value="Genomic_DNA"/>
</dbReference>
<evidence type="ECO:0000313" key="1">
    <source>
        <dbReference type="EMBL" id="MBC8317268.1"/>
    </source>
</evidence>
<gene>
    <name evidence="1" type="ORF">H8E41_05140</name>
</gene>